<gene>
    <name evidence="2" type="ORF">FD21_GL002155</name>
</gene>
<keyword evidence="1" id="KW-0472">Membrane</keyword>
<comment type="caution">
    <text evidence="2">The sequence shown here is derived from an EMBL/GenBank/DDBJ whole genome shotgun (WGS) entry which is preliminary data.</text>
</comment>
<sequence>MKMGRNFRTPWIASILASTTITILGVIINNNLLSNLGSALIGITVLWGGGALTFFKHYELLAGASYPLREQDLKRELKLLARALGVLLILVGGYLIFQAIQYFR</sequence>
<feature type="transmembrane region" description="Helical" evidence="1">
    <location>
        <begin position="39"/>
        <end position="58"/>
    </location>
</feature>
<dbReference type="Proteomes" id="UP000051576">
    <property type="component" value="Unassembled WGS sequence"/>
</dbReference>
<evidence type="ECO:0000313" key="2">
    <source>
        <dbReference type="EMBL" id="KRM84151.1"/>
    </source>
</evidence>
<evidence type="ECO:0000313" key="3">
    <source>
        <dbReference type="Proteomes" id="UP000051576"/>
    </source>
</evidence>
<keyword evidence="1" id="KW-1133">Transmembrane helix</keyword>
<protein>
    <submittedName>
        <fullName evidence="2">Uncharacterized protein</fullName>
    </submittedName>
</protein>
<dbReference type="AlphaFoldDB" id="A0A0R2BYB1"/>
<evidence type="ECO:0000256" key="1">
    <source>
        <dbReference type="SAM" id="Phobius"/>
    </source>
</evidence>
<feature type="transmembrane region" description="Helical" evidence="1">
    <location>
        <begin position="12"/>
        <end position="33"/>
    </location>
</feature>
<dbReference type="PATRIC" id="fig|1133569.4.peg.2321"/>
<name>A0A0R2BYB1_9LACO</name>
<feature type="transmembrane region" description="Helical" evidence="1">
    <location>
        <begin position="79"/>
        <end position="100"/>
    </location>
</feature>
<dbReference type="EMBL" id="AYYX01000092">
    <property type="protein sequence ID" value="KRM84151.1"/>
    <property type="molecule type" value="Genomic_DNA"/>
</dbReference>
<keyword evidence="3" id="KW-1185">Reference proteome</keyword>
<keyword evidence="1" id="KW-0812">Transmembrane</keyword>
<reference evidence="2 3" key="1">
    <citation type="journal article" date="2015" name="Genome Announc.">
        <title>Expanding the biotechnology potential of lactobacilli through comparative genomics of 213 strains and associated genera.</title>
        <authorList>
            <person name="Sun Z."/>
            <person name="Harris H.M."/>
            <person name="McCann A."/>
            <person name="Guo C."/>
            <person name="Argimon S."/>
            <person name="Zhang W."/>
            <person name="Yang X."/>
            <person name="Jeffery I.B."/>
            <person name="Cooney J.C."/>
            <person name="Kagawa T.F."/>
            <person name="Liu W."/>
            <person name="Song Y."/>
            <person name="Salvetti E."/>
            <person name="Wrobel A."/>
            <person name="Rasinkangas P."/>
            <person name="Parkhill J."/>
            <person name="Rea M.C."/>
            <person name="O'Sullivan O."/>
            <person name="Ritari J."/>
            <person name="Douillard F.P."/>
            <person name="Paul Ross R."/>
            <person name="Yang R."/>
            <person name="Briner A.E."/>
            <person name="Felis G.E."/>
            <person name="de Vos W.M."/>
            <person name="Barrangou R."/>
            <person name="Klaenhammer T.R."/>
            <person name="Caufield P.W."/>
            <person name="Cui Y."/>
            <person name="Zhang H."/>
            <person name="O'Toole P.W."/>
        </authorList>
    </citation>
    <scope>NUCLEOTIDE SEQUENCE [LARGE SCALE GENOMIC DNA]</scope>
    <source>
        <strain evidence="2 3">DSM 20605</strain>
    </source>
</reference>
<accession>A0A0R2BYB1</accession>
<organism evidence="2 3">
    <name type="scientific">Liquorilactobacillus vini DSM 20605</name>
    <dbReference type="NCBI Taxonomy" id="1133569"/>
    <lineage>
        <taxon>Bacteria</taxon>
        <taxon>Bacillati</taxon>
        <taxon>Bacillota</taxon>
        <taxon>Bacilli</taxon>
        <taxon>Lactobacillales</taxon>
        <taxon>Lactobacillaceae</taxon>
        <taxon>Liquorilactobacillus</taxon>
    </lineage>
</organism>
<proteinExistence type="predicted"/>